<feature type="signal peptide" evidence="1">
    <location>
        <begin position="1"/>
        <end position="18"/>
    </location>
</feature>
<sequence>MRFSLAIILAVAASSISATPIDANTAKCPFFCDSELDCQVCPAWQEYFFCIVNCVSAFTLAVGTIISLRRSVSDCVGKRRIIDVAVDYRWTCRIL</sequence>
<name>A0A9P7DZE8_9AGAM</name>
<dbReference type="EMBL" id="JABBWG010000046">
    <property type="protein sequence ID" value="KAG1807049.1"/>
    <property type="molecule type" value="Genomic_DNA"/>
</dbReference>
<proteinExistence type="predicted"/>
<gene>
    <name evidence="2" type="ORF">BJ212DRAFT_1389012</name>
</gene>
<feature type="chain" id="PRO_5040240836" description="Extracellular membrane protein CFEM domain-containing protein" evidence="1">
    <location>
        <begin position="19"/>
        <end position="95"/>
    </location>
</feature>
<organism evidence="2 3">
    <name type="scientific">Suillus subaureus</name>
    <dbReference type="NCBI Taxonomy" id="48587"/>
    <lineage>
        <taxon>Eukaryota</taxon>
        <taxon>Fungi</taxon>
        <taxon>Dikarya</taxon>
        <taxon>Basidiomycota</taxon>
        <taxon>Agaricomycotina</taxon>
        <taxon>Agaricomycetes</taxon>
        <taxon>Agaricomycetidae</taxon>
        <taxon>Boletales</taxon>
        <taxon>Suillineae</taxon>
        <taxon>Suillaceae</taxon>
        <taxon>Suillus</taxon>
    </lineage>
</organism>
<dbReference type="GeneID" id="64630960"/>
<comment type="caution">
    <text evidence="2">The sequence shown here is derived from an EMBL/GenBank/DDBJ whole genome shotgun (WGS) entry which is preliminary data.</text>
</comment>
<dbReference type="RefSeq" id="XP_041187815.1">
    <property type="nucleotide sequence ID" value="XM_041336944.1"/>
</dbReference>
<dbReference type="AlphaFoldDB" id="A0A9P7DZE8"/>
<evidence type="ECO:0000313" key="2">
    <source>
        <dbReference type="EMBL" id="KAG1807049.1"/>
    </source>
</evidence>
<evidence type="ECO:0000256" key="1">
    <source>
        <dbReference type="SAM" id="SignalP"/>
    </source>
</evidence>
<keyword evidence="1" id="KW-0732">Signal</keyword>
<dbReference type="Proteomes" id="UP000807769">
    <property type="component" value="Unassembled WGS sequence"/>
</dbReference>
<protein>
    <recommendedName>
        <fullName evidence="4">Extracellular membrane protein CFEM domain-containing protein</fullName>
    </recommendedName>
</protein>
<evidence type="ECO:0000313" key="3">
    <source>
        <dbReference type="Proteomes" id="UP000807769"/>
    </source>
</evidence>
<reference evidence="2" key="1">
    <citation type="journal article" date="2020" name="New Phytol.">
        <title>Comparative genomics reveals dynamic genome evolution in host specialist ectomycorrhizal fungi.</title>
        <authorList>
            <person name="Lofgren L.A."/>
            <person name="Nguyen N.H."/>
            <person name="Vilgalys R."/>
            <person name="Ruytinx J."/>
            <person name="Liao H.L."/>
            <person name="Branco S."/>
            <person name="Kuo A."/>
            <person name="LaButti K."/>
            <person name="Lipzen A."/>
            <person name="Andreopoulos W."/>
            <person name="Pangilinan J."/>
            <person name="Riley R."/>
            <person name="Hundley H."/>
            <person name="Na H."/>
            <person name="Barry K."/>
            <person name="Grigoriev I.V."/>
            <person name="Stajich J.E."/>
            <person name="Kennedy P.G."/>
        </authorList>
    </citation>
    <scope>NUCLEOTIDE SEQUENCE</scope>
    <source>
        <strain evidence="2">MN1</strain>
    </source>
</reference>
<evidence type="ECO:0008006" key="4">
    <source>
        <dbReference type="Google" id="ProtNLM"/>
    </source>
</evidence>
<accession>A0A9P7DZE8</accession>
<keyword evidence="3" id="KW-1185">Reference proteome</keyword>